<protein>
    <submittedName>
        <fullName evidence="1">Uncharacterized protein</fullName>
    </submittedName>
</protein>
<dbReference type="Proteomes" id="UP001056120">
    <property type="component" value="Linkage Group LG06"/>
</dbReference>
<gene>
    <name evidence="1" type="ORF">L1987_17099</name>
</gene>
<proteinExistence type="predicted"/>
<sequence>MEKKNEEPVMGIPTIPTINILLFTHIHNRNTTSEIIHINPARSLLTPSSVIPKVFLFSRRFKETLLLRSTASFVAAPVSPPSDQNQVWLLLLIA</sequence>
<reference evidence="1 2" key="2">
    <citation type="journal article" date="2022" name="Mol. Ecol. Resour.">
        <title>The genomes of chicory, endive, great burdock and yacon provide insights into Asteraceae paleo-polyploidization history and plant inulin production.</title>
        <authorList>
            <person name="Fan W."/>
            <person name="Wang S."/>
            <person name="Wang H."/>
            <person name="Wang A."/>
            <person name="Jiang F."/>
            <person name="Liu H."/>
            <person name="Zhao H."/>
            <person name="Xu D."/>
            <person name="Zhang Y."/>
        </authorList>
    </citation>
    <scope>NUCLEOTIDE SEQUENCE [LARGE SCALE GENOMIC DNA]</scope>
    <source>
        <strain evidence="2">cv. Yunnan</strain>
        <tissue evidence="1">Leaves</tissue>
    </source>
</reference>
<organism evidence="1 2">
    <name type="scientific">Smallanthus sonchifolius</name>
    <dbReference type="NCBI Taxonomy" id="185202"/>
    <lineage>
        <taxon>Eukaryota</taxon>
        <taxon>Viridiplantae</taxon>
        <taxon>Streptophyta</taxon>
        <taxon>Embryophyta</taxon>
        <taxon>Tracheophyta</taxon>
        <taxon>Spermatophyta</taxon>
        <taxon>Magnoliopsida</taxon>
        <taxon>eudicotyledons</taxon>
        <taxon>Gunneridae</taxon>
        <taxon>Pentapetalae</taxon>
        <taxon>asterids</taxon>
        <taxon>campanulids</taxon>
        <taxon>Asterales</taxon>
        <taxon>Asteraceae</taxon>
        <taxon>Asteroideae</taxon>
        <taxon>Heliantheae alliance</taxon>
        <taxon>Millerieae</taxon>
        <taxon>Smallanthus</taxon>
    </lineage>
</organism>
<comment type="caution">
    <text evidence="1">The sequence shown here is derived from an EMBL/GenBank/DDBJ whole genome shotgun (WGS) entry which is preliminary data.</text>
</comment>
<dbReference type="EMBL" id="CM042023">
    <property type="protein sequence ID" value="KAI3812392.1"/>
    <property type="molecule type" value="Genomic_DNA"/>
</dbReference>
<reference evidence="2" key="1">
    <citation type="journal article" date="2022" name="Mol. Ecol. Resour.">
        <title>The genomes of chicory, endive, great burdock and yacon provide insights into Asteraceae palaeo-polyploidization history and plant inulin production.</title>
        <authorList>
            <person name="Fan W."/>
            <person name="Wang S."/>
            <person name="Wang H."/>
            <person name="Wang A."/>
            <person name="Jiang F."/>
            <person name="Liu H."/>
            <person name="Zhao H."/>
            <person name="Xu D."/>
            <person name="Zhang Y."/>
        </authorList>
    </citation>
    <scope>NUCLEOTIDE SEQUENCE [LARGE SCALE GENOMIC DNA]</scope>
    <source>
        <strain evidence="2">cv. Yunnan</strain>
    </source>
</reference>
<accession>A0ACB9IWB8</accession>
<evidence type="ECO:0000313" key="1">
    <source>
        <dbReference type="EMBL" id="KAI3812392.1"/>
    </source>
</evidence>
<name>A0ACB9IWB8_9ASTR</name>
<evidence type="ECO:0000313" key="2">
    <source>
        <dbReference type="Proteomes" id="UP001056120"/>
    </source>
</evidence>
<keyword evidence="2" id="KW-1185">Reference proteome</keyword>